<dbReference type="STRING" id="1210086.GCA_001613105_04977"/>
<accession>A0A370HZ48</accession>
<sequence length="114" mass="11598">MTTPSDPGFLGYQPTIEPLKLTTGASFVQTVQPSGGAVFPSGTTISLVLTAPGGAALGSWPATVTSTTATWNVSTEIADAVPANSRYTMLVTYPAGPAGPATTYAWYAGTVIRT</sequence>
<reference evidence="2 3" key="1">
    <citation type="submission" date="2018-07" db="EMBL/GenBank/DDBJ databases">
        <title>Genomic Encyclopedia of Type Strains, Phase IV (KMG-IV): sequencing the most valuable type-strain genomes for metagenomic binning, comparative biology and taxonomic classification.</title>
        <authorList>
            <person name="Goeker M."/>
        </authorList>
    </citation>
    <scope>NUCLEOTIDE SEQUENCE [LARGE SCALE GENOMIC DNA]</scope>
    <source>
        <strain evidence="2 3">DSM 44290</strain>
    </source>
</reference>
<organism evidence="2 3">
    <name type="scientific">Nocardia pseudobrasiliensis</name>
    <dbReference type="NCBI Taxonomy" id="45979"/>
    <lineage>
        <taxon>Bacteria</taxon>
        <taxon>Bacillati</taxon>
        <taxon>Actinomycetota</taxon>
        <taxon>Actinomycetes</taxon>
        <taxon>Mycobacteriales</taxon>
        <taxon>Nocardiaceae</taxon>
        <taxon>Nocardia</taxon>
    </lineage>
</organism>
<dbReference type="Proteomes" id="UP000254869">
    <property type="component" value="Unassembled WGS sequence"/>
</dbReference>
<dbReference type="Pfam" id="PF23926">
    <property type="entry name" value="LtfC"/>
    <property type="match status" value="1"/>
</dbReference>
<dbReference type="InterPro" id="IPR055688">
    <property type="entry name" value="LtfC/p132/Gp6_b-sand"/>
</dbReference>
<evidence type="ECO:0000313" key="3">
    <source>
        <dbReference type="Proteomes" id="UP000254869"/>
    </source>
</evidence>
<keyword evidence="3" id="KW-1185">Reference proteome</keyword>
<proteinExistence type="predicted"/>
<comment type="caution">
    <text evidence="2">The sequence shown here is derived from an EMBL/GenBank/DDBJ whole genome shotgun (WGS) entry which is preliminary data.</text>
</comment>
<dbReference type="EMBL" id="QQBC01000011">
    <property type="protein sequence ID" value="RDI63231.1"/>
    <property type="molecule type" value="Genomic_DNA"/>
</dbReference>
<protein>
    <recommendedName>
        <fullName evidence="1">LtfC/p132/Gp6 beta-sandwich domain-containing protein</fullName>
    </recommendedName>
</protein>
<evidence type="ECO:0000259" key="1">
    <source>
        <dbReference type="Pfam" id="PF23926"/>
    </source>
</evidence>
<gene>
    <name evidence="2" type="ORF">DFR76_111250</name>
</gene>
<feature type="domain" description="LtfC/p132/Gp6 beta-sandwich" evidence="1">
    <location>
        <begin position="13"/>
        <end position="113"/>
    </location>
</feature>
<name>A0A370HZ48_9NOCA</name>
<dbReference type="AlphaFoldDB" id="A0A370HZ48"/>
<evidence type="ECO:0000313" key="2">
    <source>
        <dbReference type="EMBL" id="RDI63231.1"/>
    </source>
</evidence>
<dbReference type="RefSeq" id="WP_068002187.1">
    <property type="nucleotide sequence ID" value="NZ_QQBC01000011.1"/>
</dbReference>